<comment type="caution">
    <text evidence="1">The sequence shown here is derived from an EMBL/GenBank/DDBJ whole genome shotgun (WGS) entry which is preliminary data.</text>
</comment>
<dbReference type="Proteomes" id="UP000604046">
    <property type="component" value="Unassembled WGS sequence"/>
</dbReference>
<keyword evidence="2" id="KW-1185">Reference proteome</keyword>
<proteinExistence type="predicted"/>
<organism evidence="1 2">
    <name type="scientific">Symbiodinium natans</name>
    <dbReference type="NCBI Taxonomy" id="878477"/>
    <lineage>
        <taxon>Eukaryota</taxon>
        <taxon>Sar</taxon>
        <taxon>Alveolata</taxon>
        <taxon>Dinophyceae</taxon>
        <taxon>Suessiales</taxon>
        <taxon>Symbiodiniaceae</taxon>
        <taxon>Symbiodinium</taxon>
    </lineage>
</organism>
<reference evidence="1" key="1">
    <citation type="submission" date="2021-02" db="EMBL/GenBank/DDBJ databases">
        <authorList>
            <person name="Dougan E. K."/>
            <person name="Rhodes N."/>
            <person name="Thang M."/>
            <person name="Chan C."/>
        </authorList>
    </citation>
    <scope>NUCLEOTIDE SEQUENCE</scope>
</reference>
<sequence>MPRGVEGWKRRVGVMRGDEGLAGMQVEVQGLSRQGQVQKDVQTIEPAAVAEEAVVEALCVAEGRILTLKFDGRLGPWAGAARACGCWEFLGGQVCGTSRAQVQEGVQKTIVFGAEDKEEPRNLSCKTGAGPMEEIWVGLRALAVMRLAKQCVIEGESLQNYGGCPR</sequence>
<protein>
    <submittedName>
        <fullName evidence="1">Uncharacterized protein</fullName>
    </submittedName>
</protein>
<dbReference type="EMBL" id="CAJNDS010002372">
    <property type="protein sequence ID" value="CAE7453415.1"/>
    <property type="molecule type" value="Genomic_DNA"/>
</dbReference>
<name>A0A812RUK6_9DINO</name>
<evidence type="ECO:0000313" key="2">
    <source>
        <dbReference type="Proteomes" id="UP000604046"/>
    </source>
</evidence>
<evidence type="ECO:0000313" key="1">
    <source>
        <dbReference type="EMBL" id="CAE7453415.1"/>
    </source>
</evidence>
<dbReference type="AlphaFoldDB" id="A0A812RUK6"/>
<gene>
    <name evidence="1" type="ORF">SNAT2548_LOCUS24878</name>
</gene>
<accession>A0A812RUK6</accession>